<reference evidence="1 2" key="1">
    <citation type="journal article" date="2015" name="Stand. Genomic Sci.">
        <title>Genomic Encyclopedia of Bacterial and Archaeal Type Strains, Phase III: the genomes of soil and plant-associated and newly described type strains.</title>
        <authorList>
            <person name="Whitman W.B."/>
            <person name="Woyke T."/>
            <person name="Klenk H.P."/>
            <person name="Zhou Y."/>
            <person name="Lilburn T.G."/>
            <person name="Beck B.J."/>
            <person name="De Vos P."/>
            <person name="Vandamme P."/>
            <person name="Eisen J.A."/>
            <person name="Garrity G."/>
            <person name="Hugenholtz P."/>
            <person name="Kyrpides N.C."/>
        </authorList>
    </citation>
    <scope>NUCLEOTIDE SEQUENCE [LARGE SCALE GENOMIC DNA]</scope>
    <source>
        <strain evidence="1 2">DSM 64</strain>
    </source>
</reference>
<dbReference type="AlphaFoldDB" id="A0A561XUJ2"/>
<dbReference type="GeneID" id="51110718"/>
<evidence type="ECO:0000313" key="1">
    <source>
        <dbReference type="EMBL" id="TWG39778.1"/>
    </source>
</evidence>
<accession>A0A561XUJ2</accession>
<dbReference type="InterPro" id="IPR006311">
    <property type="entry name" value="TAT_signal"/>
</dbReference>
<sequence>MLHRRRFLTHATRGLALGGAVLLVARGALAQPSYTVPLAQLQAMVDPKFPRNVPVQGLFNLSVQAPHLRLLPEVNRLGAAMALDVAGPALRRSHQGSLEVEFALRYEASDRTLRAHQIQLGRMEFPSLRPAVTELLNAYGPLLAEQSLREVTLHQLRPQDTAVFDGLGLQPGPITVTAKGLTVAFMSKTP</sequence>
<evidence type="ECO:0000313" key="2">
    <source>
        <dbReference type="Proteomes" id="UP000321485"/>
    </source>
</evidence>
<protein>
    <recommendedName>
        <fullName evidence="3">DUF1439 domain-containing protein</fullName>
    </recommendedName>
</protein>
<evidence type="ECO:0008006" key="3">
    <source>
        <dbReference type="Google" id="ProtNLM"/>
    </source>
</evidence>
<name>A0A561XUJ2_ACIDE</name>
<dbReference type="EMBL" id="VJWE01000011">
    <property type="protein sequence ID" value="TWG39778.1"/>
    <property type="molecule type" value="Genomic_DNA"/>
</dbReference>
<proteinExistence type="predicted"/>
<dbReference type="PROSITE" id="PS51318">
    <property type="entry name" value="TAT"/>
    <property type="match status" value="1"/>
</dbReference>
<comment type="caution">
    <text evidence="1">The sequence shown here is derived from an EMBL/GenBank/DDBJ whole genome shotgun (WGS) entry which is preliminary data.</text>
</comment>
<organism evidence="1 2">
    <name type="scientific">Acidovorax delafieldii</name>
    <name type="common">Pseudomonas delafieldii</name>
    <dbReference type="NCBI Taxonomy" id="47920"/>
    <lineage>
        <taxon>Bacteria</taxon>
        <taxon>Pseudomonadati</taxon>
        <taxon>Pseudomonadota</taxon>
        <taxon>Betaproteobacteria</taxon>
        <taxon>Burkholderiales</taxon>
        <taxon>Comamonadaceae</taxon>
        <taxon>Acidovorax</taxon>
    </lineage>
</organism>
<gene>
    <name evidence="1" type="ORF">ATF69_1650</name>
</gene>
<dbReference type="RefSeq" id="WP_146870539.1">
    <property type="nucleotide sequence ID" value="NZ_VJWE01000011.1"/>
</dbReference>
<dbReference type="Proteomes" id="UP000321485">
    <property type="component" value="Unassembled WGS sequence"/>
</dbReference>